<accession>A0A3R9JXA9</accession>
<evidence type="ECO:0000256" key="1">
    <source>
        <dbReference type="SAM" id="Coils"/>
    </source>
</evidence>
<gene>
    <name evidence="2" type="ORF">D8803_01710</name>
</gene>
<dbReference type="RefSeq" id="WP_131200049.1">
    <property type="nucleotide sequence ID" value="NZ_RJPI01000002.1"/>
</dbReference>
<name>A0A3R9JXA9_STROR</name>
<dbReference type="AlphaFoldDB" id="A0A3R9JXA9"/>
<feature type="coiled-coil region" evidence="1">
    <location>
        <begin position="44"/>
        <end position="71"/>
    </location>
</feature>
<sequence>MNSTDVINLFLLYQDYNLVYVNPFHELMKNLFHKMHEQEATEFFSKQEEVKKEILNEIEEYKQDYTSILSDMFLTTRQKENHLKNEFENRHKAIREKSLVYFKDWKEFSQNKISPLVTDMGSTLQEENSLYRSDIFEFLDKLKSFYTIESHEVATDGFLRSKLPEEYHVKLLEGKFKDKYYYIDKGQQRYYEQAILKELEHYNLSPDMVLWSDLLLEELVQDGKIKGNSVEEFTEYISGVVDDFIDRKEQELIKQREVFNDLPEKKKHIISKFFGQ</sequence>
<organism evidence="2 3">
    <name type="scientific">Streptococcus oralis</name>
    <dbReference type="NCBI Taxonomy" id="1303"/>
    <lineage>
        <taxon>Bacteria</taxon>
        <taxon>Bacillati</taxon>
        <taxon>Bacillota</taxon>
        <taxon>Bacilli</taxon>
        <taxon>Lactobacillales</taxon>
        <taxon>Streptococcaceae</taxon>
        <taxon>Streptococcus</taxon>
    </lineage>
</organism>
<dbReference type="EMBL" id="RJPI01000002">
    <property type="protein sequence ID" value="RSJ65570.1"/>
    <property type="molecule type" value="Genomic_DNA"/>
</dbReference>
<evidence type="ECO:0000313" key="3">
    <source>
        <dbReference type="Proteomes" id="UP000280648"/>
    </source>
</evidence>
<evidence type="ECO:0000313" key="2">
    <source>
        <dbReference type="EMBL" id="RSJ65570.1"/>
    </source>
</evidence>
<keyword evidence="1" id="KW-0175">Coiled coil</keyword>
<dbReference type="Proteomes" id="UP000280648">
    <property type="component" value="Unassembled WGS sequence"/>
</dbReference>
<comment type="caution">
    <text evidence="2">The sequence shown here is derived from an EMBL/GenBank/DDBJ whole genome shotgun (WGS) entry which is preliminary data.</text>
</comment>
<protein>
    <submittedName>
        <fullName evidence="2">Uncharacterized protein</fullName>
    </submittedName>
</protein>
<reference evidence="2 3" key="1">
    <citation type="submission" date="2018-11" db="EMBL/GenBank/DDBJ databases">
        <title>Species Designations Belie Phenotypic and Genotypic Heterogeneity in Oral Streptococci.</title>
        <authorList>
            <person name="Velsko I."/>
        </authorList>
    </citation>
    <scope>NUCLEOTIDE SEQUENCE [LARGE SCALE GENOMIC DNA]</scope>
    <source>
        <strain evidence="2 3">BCC26</strain>
    </source>
</reference>
<proteinExistence type="predicted"/>